<feature type="domain" description="Phospholipid/glycerol acyltransferase" evidence="15">
    <location>
        <begin position="299"/>
        <end position="426"/>
    </location>
</feature>
<comment type="pathway">
    <text evidence="3">Lipid metabolism.</text>
</comment>
<sequence>MTFIARFLYWLCWCLFRPFLLWVRYKTAPADVQQHLALDLSRPICFVLPVRSWTDLFVLQSLCKRLKLPVPYRSGRDLPAPGRPAVLYQPALQENRPQTRALEQLMGDAVTTLDYDVQLVPVSVFWGRDPGSETSLFKLLFADSVQAGRMRKLFIVLANGRSVLLNFGNPLSFKQFMRGEQDPKRAMRKLSRLFNLHFLRARSATLGPSLLQRTTMIRSLLGAQQVRLAIEAEARERGITLDQAQARARKIADEITADYSSSWLKLLALILTPVWHRIFAGIEVRGLERVREIAQGHEMLYLPSHRSHLDYLLVSYTLYQSGLAPPHIAAGVNLNFWPVGGLLRRGGAFYMRRSFSGEKLYSTIFRTYVDALIKRGYSISFYPEGTRSRSGRLLQPKTGLLAMVVESALRQRARKVMIVPVYLGYDKLAEANSYAKELGGGGKKKESAQGLLKATKILNKSFGRAYINFGEPIRLADFADLQLPDWRQSFGSDVEPQRPAGYAQAVNRLAKETMRRINDAAVAYPVALISVAILAAPQRAVAEQDLVRQIGYLVNWLQRHPYSSEVILPVAEPREILDRAAPIARLSRIPHTWGDLMWADGKIAPQLTYYRNNVQHLFALPSLVANLFRARFQVSEDTVVAGARALYPFLRTEFFLHWRREELEAEVRSVIATMLDLGLLIRADDGFLQRPEVNSAAFSSLAMLGRVLSETLERYCMTTLLLAADRRLGSIPRAGFEEDCRLLAERAAVLTGRMAPEFFDKSLFRGYVSTLIELGVVREDEDQVLHVDARIDGIAERALDLLGGDAQQTILQLLSSRRAPAAANPV</sequence>
<dbReference type="CDD" id="cd07993">
    <property type="entry name" value="LPLAT_DHAPAT-like"/>
    <property type="match status" value="1"/>
</dbReference>
<dbReference type="PANTHER" id="PTHR12563">
    <property type="entry name" value="GLYCEROL-3-PHOSPHATE ACYLTRANSFERASE"/>
    <property type="match status" value="1"/>
</dbReference>
<dbReference type="InterPro" id="IPR041728">
    <property type="entry name" value="GPAT/DHAPAT_LPLAT"/>
</dbReference>
<evidence type="ECO:0000259" key="15">
    <source>
        <dbReference type="SMART" id="SM00563"/>
    </source>
</evidence>
<dbReference type="InterPro" id="IPR022284">
    <property type="entry name" value="GPAT/DHAPAT"/>
</dbReference>
<dbReference type="HAMAP" id="MF_00393">
    <property type="entry name" value="Glyc3P_acyltrans"/>
    <property type="match status" value="1"/>
</dbReference>
<evidence type="ECO:0000256" key="2">
    <source>
        <dbReference type="ARBA" id="ARBA00004765"/>
    </source>
</evidence>
<evidence type="ECO:0000256" key="14">
    <source>
        <dbReference type="HAMAP-Rule" id="MF_00393"/>
    </source>
</evidence>
<protein>
    <recommendedName>
        <fullName evidence="6 14">Glycerol-3-phosphate acyltransferase</fullName>
        <shortName evidence="14">GPAT</shortName>
        <ecNumber evidence="5 14">2.3.1.15</ecNumber>
    </recommendedName>
</protein>
<evidence type="ECO:0000313" key="16">
    <source>
        <dbReference type="EMBL" id="MDT0497880.1"/>
    </source>
</evidence>
<dbReference type="InterPro" id="IPR002123">
    <property type="entry name" value="Plipid/glycerol_acylTrfase"/>
</dbReference>
<name>A0ABU2WJ34_9GAMM</name>
<evidence type="ECO:0000256" key="4">
    <source>
        <dbReference type="ARBA" id="ARBA00007937"/>
    </source>
</evidence>
<comment type="subcellular location">
    <subcellularLocation>
        <location evidence="1 14">Cell membrane</location>
        <topology evidence="1 14">Peripheral membrane protein</topology>
        <orientation evidence="1 14">Cytoplasmic side</orientation>
    </subcellularLocation>
</comment>
<keyword evidence="7 14" id="KW-1003">Cell membrane</keyword>
<comment type="caution">
    <text evidence="16">The sequence shown here is derived from an EMBL/GenBank/DDBJ whole genome shotgun (WGS) entry which is preliminary data.</text>
</comment>
<dbReference type="PIRSF" id="PIRSF000437">
    <property type="entry name" value="GPAT_DHAPAT"/>
    <property type="match status" value="1"/>
</dbReference>
<proteinExistence type="inferred from homology"/>
<organism evidence="16 17">
    <name type="scientific">Banduia mediterranea</name>
    <dbReference type="NCBI Taxonomy" id="3075609"/>
    <lineage>
        <taxon>Bacteria</taxon>
        <taxon>Pseudomonadati</taxon>
        <taxon>Pseudomonadota</taxon>
        <taxon>Gammaproteobacteria</taxon>
        <taxon>Nevskiales</taxon>
        <taxon>Algiphilaceae</taxon>
        <taxon>Banduia</taxon>
    </lineage>
</organism>
<keyword evidence="17" id="KW-1185">Reference proteome</keyword>
<comment type="catalytic activity">
    <reaction evidence="13 14">
        <text>sn-glycerol 3-phosphate + an acyl-CoA = a 1-acyl-sn-glycero-3-phosphate + CoA</text>
        <dbReference type="Rhea" id="RHEA:15325"/>
        <dbReference type="ChEBI" id="CHEBI:57287"/>
        <dbReference type="ChEBI" id="CHEBI:57597"/>
        <dbReference type="ChEBI" id="CHEBI:57970"/>
        <dbReference type="ChEBI" id="CHEBI:58342"/>
        <dbReference type="EC" id="2.3.1.15"/>
    </reaction>
</comment>
<comment type="similarity">
    <text evidence="4 14">Belongs to the GPAT/DAPAT family.</text>
</comment>
<keyword evidence="14" id="KW-0443">Lipid metabolism</keyword>
<gene>
    <name evidence="14 16" type="primary">plsB</name>
    <name evidence="16" type="ORF">RM530_10975</name>
</gene>
<dbReference type="EC" id="2.3.1.15" evidence="5 14"/>
<keyword evidence="14" id="KW-0444">Lipid biosynthesis</keyword>
<evidence type="ECO:0000256" key="6">
    <source>
        <dbReference type="ARBA" id="ARBA00013432"/>
    </source>
</evidence>
<dbReference type="PIRSF" id="PIRSF500064">
    <property type="entry name" value="GPAT"/>
    <property type="match status" value="1"/>
</dbReference>
<evidence type="ECO:0000256" key="10">
    <source>
        <dbReference type="ARBA" id="ARBA00023209"/>
    </source>
</evidence>
<keyword evidence="12 14" id="KW-0012">Acyltransferase</keyword>
<dbReference type="InterPro" id="IPR028354">
    <property type="entry name" value="GPAT_PlsB"/>
</dbReference>
<evidence type="ECO:0000256" key="11">
    <source>
        <dbReference type="ARBA" id="ARBA00023264"/>
    </source>
</evidence>
<dbReference type="SMART" id="SM00563">
    <property type="entry name" value="PlsC"/>
    <property type="match status" value="1"/>
</dbReference>
<dbReference type="NCBIfam" id="NF003441">
    <property type="entry name" value="PRK04974.1"/>
    <property type="match status" value="1"/>
</dbReference>
<comment type="pathway">
    <text evidence="2 14">Phospholipid metabolism; CDP-diacylglycerol biosynthesis; CDP-diacylglycerol from sn-glycerol 3-phosphate: step 1/3.</text>
</comment>
<evidence type="ECO:0000256" key="9">
    <source>
        <dbReference type="ARBA" id="ARBA00023136"/>
    </source>
</evidence>
<dbReference type="EMBL" id="JAVRIC010000014">
    <property type="protein sequence ID" value="MDT0497880.1"/>
    <property type="molecule type" value="Genomic_DNA"/>
</dbReference>
<dbReference type="InterPro" id="IPR045520">
    <property type="entry name" value="GPAT/DHAPAT_C"/>
</dbReference>
<dbReference type="Pfam" id="PF01553">
    <property type="entry name" value="Acyltransferase"/>
    <property type="match status" value="1"/>
</dbReference>
<dbReference type="RefSeq" id="WP_311365272.1">
    <property type="nucleotide sequence ID" value="NZ_JAVRIC010000014.1"/>
</dbReference>
<feature type="short sequence motif" description="HXXXXD motif" evidence="14">
    <location>
        <begin position="304"/>
        <end position="309"/>
    </location>
</feature>
<evidence type="ECO:0000256" key="3">
    <source>
        <dbReference type="ARBA" id="ARBA00005189"/>
    </source>
</evidence>
<keyword evidence="11 14" id="KW-1208">Phospholipid metabolism</keyword>
<keyword evidence="8 14" id="KW-0808">Transferase</keyword>
<evidence type="ECO:0000256" key="7">
    <source>
        <dbReference type="ARBA" id="ARBA00022475"/>
    </source>
</evidence>
<evidence type="ECO:0000256" key="8">
    <source>
        <dbReference type="ARBA" id="ARBA00022679"/>
    </source>
</evidence>
<dbReference type="Pfam" id="PF19277">
    <property type="entry name" value="GPAT_C"/>
    <property type="match status" value="1"/>
</dbReference>
<evidence type="ECO:0000256" key="12">
    <source>
        <dbReference type="ARBA" id="ARBA00023315"/>
    </source>
</evidence>
<keyword evidence="9 14" id="KW-0472">Membrane</keyword>
<accession>A0ABU2WJ34</accession>
<evidence type="ECO:0000313" key="17">
    <source>
        <dbReference type="Proteomes" id="UP001254608"/>
    </source>
</evidence>
<dbReference type="NCBIfam" id="TIGR03703">
    <property type="entry name" value="plsB"/>
    <property type="match status" value="1"/>
</dbReference>
<dbReference type="Proteomes" id="UP001254608">
    <property type="component" value="Unassembled WGS sequence"/>
</dbReference>
<dbReference type="PANTHER" id="PTHR12563:SF17">
    <property type="entry name" value="DIHYDROXYACETONE PHOSPHATE ACYLTRANSFERASE"/>
    <property type="match status" value="1"/>
</dbReference>
<dbReference type="SUPFAM" id="SSF69593">
    <property type="entry name" value="Glycerol-3-phosphate (1)-acyltransferase"/>
    <property type="match status" value="1"/>
</dbReference>
<evidence type="ECO:0000256" key="1">
    <source>
        <dbReference type="ARBA" id="ARBA00004413"/>
    </source>
</evidence>
<evidence type="ECO:0000256" key="5">
    <source>
        <dbReference type="ARBA" id="ARBA00013113"/>
    </source>
</evidence>
<keyword evidence="10 14" id="KW-0594">Phospholipid biosynthesis</keyword>
<evidence type="ECO:0000256" key="13">
    <source>
        <dbReference type="ARBA" id="ARBA00048427"/>
    </source>
</evidence>
<dbReference type="GO" id="GO:0004366">
    <property type="term" value="F:glycerol-3-phosphate O-acyltransferase activity"/>
    <property type="evidence" value="ECO:0007669"/>
    <property type="project" value="UniProtKB-EC"/>
</dbReference>
<comment type="domain">
    <text evidence="14">The HXXXXD motif is essential for acyltransferase activity and may constitute the binding site for the phosphate moiety of the glycerol-3-phosphate.</text>
</comment>
<reference evidence="16 17" key="1">
    <citation type="submission" date="2023-09" db="EMBL/GenBank/DDBJ databases">
        <authorList>
            <person name="Rey-Velasco X."/>
        </authorList>
    </citation>
    <scope>NUCLEOTIDE SEQUENCE [LARGE SCALE GENOMIC DNA]</scope>
    <source>
        <strain evidence="16 17">W345</strain>
    </source>
</reference>